<name>A0A1Y2EK35_9PEZI</name>
<feature type="region of interest" description="Disordered" evidence="3">
    <location>
        <begin position="441"/>
        <end position="477"/>
    </location>
</feature>
<dbReference type="PANTHER" id="PTHR46093:SF18">
    <property type="entry name" value="FIBRONECTIN TYPE-III DOMAIN-CONTAINING PROTEIN"/>
    <property type="match status" value="1"/>
</dbReference>
<gene>
    <name evidence="6" type="ORF">BCR38DRAFT_454311</name>
</gene>
<feature type="region of interest" description="Disordered" evidence="3">
    <location>
        <begin position="559"/>
        <end position="590"/>
    </location>
</feature>
<evidence type="ECO:0008006" key="8">
    <source>
        <dbReference type="Google" id="ProtNLM"/>
    </source>
</evidence>
<dbReference type="AlphaFoldDB" id="A0A1Y2EK35"/>
<keyword evidence="4" id="KW-0472">Membrane</keyword>
<dbReference type="Proteomes" id="UP000193689">
    <property type="component" value="Unassembled WGS sequence"/>
</dbReference>
<keyword evidence="7" id="KW-1185">Reference proteome</keyword>
<feature type="chain" id="PRO_5012327527" description="Kelch repeat protein" evidence="5">
    <location>
        <begin position="16"/>
        <end position="590"/>
    </location>
</feature>
<organism evidence="6 7">
    <name type="scientific">Pseudomassariella vexata</name>
    <dbReference type="NCBI Taxonomy" id="1141098"/>
    <lineage>
        <taxon>Eukaryota</taxon>
        <taxon>Fungi</taxon>
        <taxon>Dikarya</taxon>
        <taxon>Ascomycota</taxon>
        <taxon>Pezizomycotina</taxon>
        <taxon>Sordariomycetes</taxon>
        <taxon>Xylariomycetidae</taxon>
        <taxon>Amphisphaeriales</taxon>
        <taxon>Pseudomassariaceae</taxon>
        <taxon>Pseudomassariella</taxon>
    </lineage>
</organism>
<keyword evidence="2" id="KW-0677">Repeat</keyword>
<dbReference type="RefSeq" id="XP_040721514.1">
    <property type="nucleotide sequence ID" value="XM_040861690.1"/>
</dbReference>
<dbReference type="OrthoDB" id="540004at2759"/>
<evidence type="ECO:0000313" key="7">
    <source>
        <dbReference type="Proteomes" id="UP000193689"/>
    </source>
</evidence>
<protein>
    <recommendedName>
        <fullName evidence="8">Kelch repeat protein</fullName>
    </recommendedName>
</protein>
<dbReference type="InterPro" id="IPR011043">
    <property type="entry name" value="Gal_Oxase/kelch_b-propeller"/>
</dbReference>
<keyword evidence="4" id="KW-0812">Transmembrane</keyword>
<keyword evidence="1" id="KW-0880">Kelch repeat</keyword>
<feature type="compositionally biased region" description="Polar residues" evidence="3">
    <location>
        <begin position="567"/>
        <end position="590"/>
    </location>
</feature>
<dbReference type="GeneID" id="63777902"/>
<sequence>MRGIRSLFVLPSVLGSIVRGAVDDGLSRRGVDNPTPENFRRHAFPAAVVIGDYVYIDGGEMSQAEGGQEPSESKPSYAMNSTLSLPIKSSWTNDSVSIRSITKKAPLQNQQIYWNDPAVNSFYTWGGMTANWGEAADNEIWKFLADGEGGGEWSKVTLSTIVAFSNSLRPIGAAFTTHNGVGYALGGDVSIRTDTSISGNLTTAIPGYVTFDMRNLTFTNSSSDGFEKYGTNMNGRAEFIPFGPDGLLIFLGGSEAPVGGVTEYDQLDWNSLSMLDPKTNKWYSQKTTGSKPTTRERHCTVGVAGPNGTYEIFIYGGMSDQTTSSSDEVFVLSLPGFVFFKSSSLGTPRNDHACVVVGKRQMLSVGGTNGYEGYPNSILQADPWKQGLGIFDMSQMQWASSYDANAAEYESPQVIRDWYDQGGLASVSWGSDDVKALFIDGSNPNVGDNGTSSTTSSSSGPYSSSTGTGDEPQTSSTPVGAIVGGAVGGVALLAAIGGAAGFLLRRRMAQKAALTDKLNSPTWQYPLVEMPTEASHGELATQQPRYELAAHDALFQQNLQEHYAPEQSYTGTTDQSLQGRDQETTSDVGF</sequence>
<dbReference type="EMBL" id="MCFJ01000001">
    <property type="protein sequence ID" value="ORY71922.1"/>
    <property type="molecule type" value="Genomic_DNA"/>
</dbReference>
<evidence type="ECO:0000256" key="5">
    <source>
        <dbReference type="SAM" id="SignalP"/>
    </source>
</evidence>
<proteinExistence type="predicted"/>
<dbReference type="Gene3D" id="2.120.10.80">
    <property type="entry name" value="Kelch-type beta propeller"/>
    <property type="match status" value="1"/>
</dbReference>
<feature type="transmembrane region" description="Helical" evidence="4">
    <location>
        <begin position="481"/>
        <end position="504"/>
    </location>
</feature>
<feature type="compositionally biased region" description="Low complexity" evidence="3">
    <location>
        <begin position="450"/>
        <end position="469"/>
    </location>
</feature>
<dbReference type="InterPro" id="IPR015915">
    <property type="entry name" value="Kelch-typ_b-propeller"/>
</dbReference>
<evidence type="ECO:0000256" key="4">
    <source>
        <dbReference type="SAM" id="Phobius"/>
    </source>
</evidence>
<keyword evidence="4" id="KW-1133">Transmembrane helix</keyword>
<evidence type="ECO:0000256" key="2">
    <source>
        <dbReference type="ARBA" id="ARBA00022737"/>
    </source>
</evidence>
<evidence type="ECO:0000256" key="3">
    <source>
        <dbReference type="SAM" id="MobiDB-lite"/>
    </source>
</evidence>
<evidence type="ECO:0000256" key="1">
    <source>
        <dbReference type="ARBA" id="ARBA00022441"/>
    </source>
</evidence>
<evidence type="ECO:0000313" key="6">
    <source>
        <dbReference type="EMBL" id="ORY71922.1"/>
    </source>
</evidence>
<dbReference type="PANTHER" id="PTHR46093">
    <property type="entry name" value="ACYL-COA-BINDING DOMAIN-CONTAINING PROTEIN 5"/>
    <property type="match status" value="1"/>
</dbReference>
<keyword evidence="5" id="KW-0732">Signal</keyword>
<reference evidence="6 7" key="1">
    <citation type="submission" date="2016-07" db="EMBL/GenBank/DDBJ databases">
        <title>Pervasive Adenine N6-methylation of Active Genes in Fungi.</title>
        <authorList>
            <consortium name="DOE Joint Genome Institute"/>
            <person name="Mondo S.J."/>
            <person name="Dannebaum R.O."/>
            <person name="Kuo R.C."/>
            <person name="Labutti K."/>
            <person name="Haridas S."/>
            <person name="Kuo A."/>
            <person name="Salamov A."/>
            <person name="Ahrendt S.R."/>
            <person name="Lipzen A."/>
            <person name="Sullivan W."/>
            <person name="Andreopoulos W.B."/>
            <person name="Clum A."/>
            <person name="Lindquist E."/>
            <person name="Daum C."/>
            <person name="Ramamoorthy G.K."/>
            <person name="Gryganskyi A."/>
            <person name="Culley D."/>
            <person name="Magnuson J.K."/>
            <person name="James T.Y."/>
            <person name="O'Malley M.A."/>
            <person name="Stajich J.E."/>
            <person name="Spatafora J.W."/>
            <person name="Visel A."/>
            <person name="Grigoriev I.V."/>
        </authorList>
    </citation>
    <scope>NUCLEOTIDE SEQUENCE [LARGE SCALE GENOMIC DNA]</scope>
    <source>
        <strain evidence="6 7">CBS 129021</strain>
    </source>
</reference>
<dbReference type="STRING" id="1141098.A0A1Y2EK35"/>
<dbReference type="SUPFAM" id="SSF50965">
    <property type="entry name" value="Galactose oxidase, central domain"/>
    <property type="match status" value="1"/>
</dbReference>
<dbReference type="InParanoid" id="A0A1Y2EK35"/>
<feature type="signal peptide" evidence="5">
    <location>
        <begin position="1"/>
        <end position="15"/>
    </location>
</feature>
<accession>A0A1Y2EK35</accession>
<comment type="caution">
    <text evidence="6">The sequence shown here is derived from an EMBL/GenBank/DDBJ whole genome shotgun (WGS) entry which is preliminary data.</text>
</comment>